<sequence>MAEEEDDYLGDLSRFLPPEPFLPPKHSSKKVSNKTLIPQSSNKKPKTINWQEQRKLKREKQQKVEDQLTLANIESAIPETNVGFKMLSKMGYVPGKALGKEGSGISEPVGIEIRRGRGGLGREDPETERVRREERRVVRERVSEKELMEEFGSRRKEEWRRKRVVGSFWKGRAVLDQLEGKEVVEEKKEEGEKEGEEEEEEEEVITEEDLKDVLMKLRDEFRYCLFCGYQYESTEALNSNCPGIDEDDH</sequence>
<feature type="region of interest" description="Disordered" evidence="1">
    <location>
        <begin position="98"/>
        <end position="132"/>
    </location>
</feature>
<accession>A0AAD8ILP6</accession>
<protein>
    <submittedName>
        <fullName evidence="3">G-patch domain-containing protein</fullName>
    </submittedName>
</protein>
<dbReference type="InterPro" id="IPR039249">
    <property type="entry name" value="GPATCH11"/>
</dbReference>
<dbReference type="SMART" id="SM01173">
    <property type="entry name" value="DUF4187"/>
    <property type="match status" value="1"/>
</dbReference>
<organism evidence="3 4">
    <name type="scientific">Heracleum sosnowskyi</name>
    <dbReference type="NCBI Taxonomy" id="360622"/>
    <lineage>
        <taxon>Eukaryota</taxon>
        <taxon>Viridiplantae</taxon>
        <taxon>Streptophyta</taxon>
        <taxon>Embryophyta</taxon>
        <taxon>Tracheophyta</taxon>
        <taxon>Spermatophyta</taxon>
        <taxon>Magnoliopsida</taxon>
        <taxon>eudicotyledons</taxon>
        <taxon>Gunneridae</taxon>
        <taxon>Pentapetalae</taxon>
        <taxon>asterids</taxon>
        <taxon>campanulids</taxon>
        <taxon>Apiales</taxon>
        <taxon>Apiaceae</taxon>
        <taxon>Apioideae</taxon>
        <taxon>apioid superclade</taxon>
        <taxon>Tordylieae</taxon>
        <taxon>Tordyliinae</taxon>
        <taxon>Heracleum</taxon>
    </lineage>
</organism>
<feature type="region of interest" description="Disordered" evidence="1">
    <location>
        <begin position="1"/>
        <end position="61"/>
    </location>
</feature>
<feature type="compositionally biased region" description="Polar residues" evidence="1">
    <location>
        <begin position="33"/>
        <end position="42"/>
    </location>
</feature>
<feature type="domain" description="G-patch" evidence="2">
    <location>
        <begin position="79"/>
        <end position="125"/>
    </location>
</feature>
<dbReference type="InterPro" id="IPR025239">
    <property type="entry name" value="DUF4187"/>
</dbReference>
<evidence type="ECO:0000256" key="1">
    <source>
        <dbReference type="SAM" id="MobiDB-lite"/>
    </source>
</evidence>
<keyword evidence="4" id="KW-1185">Reference proteome</keyword>
<reference evidence="3" key="2">
    <citation type="submission" date="2023-05" db="EMBL/GenBank/DDBJ databases">
        <authorList>
            <person name="Schelkunov M.I."/>
        </authorList>
    </citation>
    <scope>NUCLEOTIDE SEQUENCE</scope>
    <source>
        <strain evidence="3">Hsosn_3</strain>
        <tissue evidence="3">Leaf</tissue>
    </source>
</reference>
<evidence type="ECO:0000313" key="4">
    <source>
        <dbReference type="Proteomes" id="UP001237642"/>
    </source>
</evidence>
<dbReference type="PANTHER" id="PTHR21032">
    <property type="entry name" value="G PATCH DOMAIN-CONTAINING PROTEIN 11"/>
    <property type="match status" value="1"/>
</dbReference>
<name>A0AAD8ILP6_9APIA</name>
<feature type="region of interest" description="Disordered" evidence="1">
    <location>
        <begin position="180"/>
        <end position="206"/>
    </location>
</feature>
<feature type="compositionally biased region" description="Basic and acidic residues" evidence="1">
    <location>
        <begin position="112"/>
        <end position="132"/>
    </location>
</feature>
<evidence type="ECO:0000313" key="3">
    <source>
        <dbReference type="EMBL" id="KAK1386682.1"/>
    </source>
</evidence>
<dbReference type="InterPro" id="IPR000467">
    <property type="entry name" value="G_patch_dom"/>
</dbReference>
<dbReference type="GO" id="GO:0003676">
    <property type="term" value="F:nucleic acid binding"/>
    <property type="evidence" value="ECO:0007669"/>
    <property type="project" value="InterPro"/>
</dbReference>
<proteinExistence type="predicted"/>
<dbReference type="PROSITE" id="PS50174">
    <property type="entry name" value="G_PATCH"/>
    <property type="match status" value="1"/>
</dbReference>
<gene>
    <name evidence="3" type="ORF">POM88_014860</name>
</gene>
<dbReference type="AlphaFoldDB" id="A0AAD8ILP6"/>
<dbReference type="Pfam" id="PF01585">
    <property type="entry name" value="G-patch"/>
    <property type="match status" value="1"/>
</dbReference>
<dbReference type="Pfam" id="PF13821">
    <property type="entry name" value="DUF4187"/>
    <property type="match status" value="1"/>
</dbReference>
<feature type="compositionally biased region" description="Acidic residues" evidence="1">
    <location>
        <begin position="192"/>
        <end position="206"/>
    </location>
</feature>
<dbReference type="GO" id="GO:0000776">
    <property type="term" value="C:kinetochore"/>
    <property type="evidence" value="ECO:0007669"/>
    <property type="project" value="TreeGrafter"/>
</dbReference>
<reference evidence="3" key="1">
    <citation type="submission" date="2023-02" db="EMBL/GenBank/DDBJ databases">
        <title>Genome of toxic invasive species Heracleum sosnowskyi carries increased number of genes despite the absence of recent whole-genome duplications.</title>
        <authorList>
            <person name="Schelkunov M."/>
            <person name="Shtratnikova V."/>
            <person name="Makarenko M."/>
            <person name="Klepikova A."/>
            <person name="Omelchenko D."/>
            <person name="Novikova G."/>
            <person name="Obukhova E."/>
            <person name="Bogdanov V."/>
            <person name="Penin A."/>
            <person name="Logacheva M."/>
        </authorList>
    </citation>
    <scope>NUCLEOTIDE SEQUENCE</scope>
    <source>
        <strain evidence="3">Hsosn_3</strain>
        <tissue evidence="3">Leaf</tissue>
    </source>
</reference>
<evidence type="ECO:0000259" key="2">
    <source>
        <dbReference type="PROSITE" id="PS50174"/>
    </source>
</evidence>
<dbReference type="PANTHER" id="PTHR21032:SF0">
    <property type="entry name" value="G PATCH DOMAIN-CONTAINING PROTEIN 11"/>
    <property type="match status" value="1"/>
</dbReference>
<dbReference type="SMART" id="SM00443">
    <property type="entry name" value="G_patch"/>
    <property type="match status" value="1"/>
</dbReference>
<comment type="caution">
    <text evidence="3">The sequence shown here is derived from an EMBL/GenBank/DDBJ whole genome shotgun (WGS) entry which is preliminary data.</text>
</comment>
<dbReference type="Proteomes" id="UP001237642">
    <property type="component" value="Unassembled WGS sequence"/>
</dbReference>
<feature type="compositionally biased region" description="Basic and acidic residues" evidence="1">
    <location>
        <begin position="180"/>
        <end position="191"/>
    </location>
</feature>
<dbReference type="EMBL" id="JAUIZM010000004">
    <property type="protein sequence ID" value="KAK1386682.1"/>
    <property type="molecule type" value="Genomic_DNA"/>
</dbReference>